<dbReference type="HOGENOM" id="CLU_019145_2_1_1"/>
<dbReference type="Proteomes" id="UP000030104">
    <property type="component" value="Unassembled WGS sequence"/>
</dbReference>
<organism evidence="2 3">
    <name type="scientific">Penicillium italicum</name>
    <name type="common">Blue mold</name>
    <dbReference type="NCBI Taxonomy" id="40296"/>
    <lineage>
        <taxon>Eukaryota</taxon>
        <taxon>Fungi</taxon>
        <taxon>Dikarya</taxon>
        <taxon>Ascomycota</taxon>
        <taxon>Pezizomycotina</taxon>
        <taxon>Eurotiomycetes</taxon>
        <taxon>Eurotiomycetidae</taxon>
        <taxon>Eurotiales</taxon>
        <taxon>Aspergillaceae</taxon>
        <taxon>Penicillium</taxon>
    </lineage>
</organism>
<name>A0A0A2KHT4_PENIT</name>
<dbReference type="PANTHER" id="PTHR35870">
    <property type="entry name" value="PROTEIN, PUTATIVE (AFU_ORTHOLOGUE AFUA_5G03330)-RELATED"/>
    <property type="match status" value="1"/>
</dbReference>
<keyword evidence="3" id="KW-1185">Reference proteome</keyword>
<dbReference type="EMBL" id="JQGA01001611">
    <property type="protein sequence ID" value="KGO63925.1"/>
    <property type="molecule type" value="Genomic_DNA"/>
</dbReference>
<evidence type="ECO:0000313" key="3">
    <source>
        <dbReference type="Proteomes" id="UP000030104"/>
    </source>
</evidence>
<dbReference type="AlphaFoldDB" id="A0A0A2KHT4"/>
<proteinExistence type="predicted"/>
<evidence type="ECO:0000313" key="2">
    <source>
        <dbReference type="EMBL" id="KGO63925.1"/>
    </source>
</evidence>
<protein>
    <recommendedName>
        <fullName evidence="4">Oxidoreductase AflY</fullName>
    </recommendedName>
</protein>
<comment type="caution">
    <text evidence="2">The sequence shown here is derived from an EMBL/GenBank/DDBJ whole genome shotgun (WGS) entry which is preliminary data.</text>
</comment>
<reference evidence="2 3" key="1">
    <citation type="journal article" date="2015" name="Mol. Plant Microbe Interact.">
        <title>Genome, transcriptome, and functional analyses of Penicillium expansum provide new insights into secondary metabolism and pathogenicity.</title>
        <authorList>
            <person name="Ballester A.R."/>
            <person name="Marcet-Houben M."/>
            <person name="Levin E."/>
            <person name="Sela N."/>
            <person name="Selma-Lazaro C."/>
            <person name="Carmona L."/>
            <person name="Wisniewski M."/>
            <person name="Droby S."/>
            <person name="Gonzalez-Candelas L."/>
            <person name="Gabaldon T."/>
        </authorList>
    </citation>
    <scope>NUCLEOTIDE SEQUENCE [LARGE SCALE GENOMIC DNA]</scope>
    <source>
        <strain evidence="2 3">PHI-1</strain>
    </source>
</reference>
<dbReference type="Pfam" id="PF14027">
    <property type="entry name" value="Questin_oxidase"/>
    <property type="match status" value="1"/>
</dbReference>
<dbReference type="PANTHER" id="PTHR35870:SF1">
    <property type="entry name" value="PROTEIN, PUTATIVE (AFU_ORTHOLOGUE AFUA_5G03330)-RELATED"/>
    <property type="match status" value="1"/>
</dbReference>
<sequence>MAAKQTEQATPAVSNVLLSPDTPGYVHVQGLTQASAQLVSELLTQNHTLYKTRWKDTLHNHLVHHLLAMWALGATPTEIQDMWDYNARYQDPMNEGQPAANASDICLKDPATFQQCLGINDCYPDFLQFFENEIEEKGMEAVIREYLLQGDERANDILGRMFAGSTAPSIDLSLFLTKIKVSLTRFLFSDLVHPIIHLGCGIEFHQPSLVAEALAGACVHENWPKTFLIPTEEYVRTHPNEPSQSMLQLLESLSENPDIVGGTKETDPFNKIPDGFLKRVTPAQLVPYLARFQVQPDPTDLQDKMSDMMHTNAYMLAAAQRPGKHAAMDFVTLHAVTLAVFFPAILAQPWLSNAEKARLLEATVRVGGVMYAGTGCPPLYADRVVNYTPHRPSDGWAELFHRANVYRDEGHAVKLIRSLYALEQLELPPGFPIAKQDFFLIAHMGMDSIERAMDPDEGNHVSKEVTAGVVKRVGRGGDMVVANMTRWVFYGGLPNAWRHVPDVKS</sequence>
<dbReference type="OrthoDB" id="10004862at2759"/>
<dbReference type="STRING" id="40296.A0A0A2KHT4"/>
<dbReference type="GO" id="GO:0016491">
    <property type="term" value="F:oxidoreductase activity"/>
    <property type="evidence" value="ECO:0007669"/>
    <property type="project" value="UniProtKB-KW"/>
</dbReference>
<dbReference type="OMA" id="CVHENWP"/>
<gene>
    <name evidence="2" type="ORF">PITC_012930</name>
</gene>
<keyword evidence="1" id="KW-0560">Oxidoreductase</keyword>
<dbReference type="PhylomeDB" id="A0A0A2KHT4"/>
<accession>A0A0A2KHT4</accession>
<dbReference type="InterPro" id="IPR025337">
    <property type="entry name" value="Questin_oxidase-like"/>
</dbReference>
<evidence type="ECO:0008006" key="4">
    <source>
        <dbReference type="Google" id="ProtNLM"/>
    </source>
</evidence>
<evidence type="ECO:0000256" key="1">
    <source>
        <dbReference type="ARBA" id="ARBA00023002"/>
    </source>
</evidence>